<dbReference type="GO" id="GO:0043874">
    <property type="term" value="F:acireductone synthase activity"/>
    <property type="evidence" value="ECO:0007669"/>
    <property type="project" value="UniProtKB-EC"/>
</dbReference>
<dbReference type="GO" id="GO:0043716">
    <property type="term" value="F:2-hydroxy-3-keto-5-methylthiopentenyl-1-phosphate phosphatase activity"/>
    <property type="evidence" value="ECO:0007669"/>
    <property type="project" value="UniProtKB-UniRule"/>
</dbReference>
<evidence type="ECO:0000256" key="4">
    <source>
        <dbReference type="HAMAP-Rule" id="MF_01681"/>
    </source>
</evidence>
<evidence type="ECO:0000256" key="1">
    <source>
        <dbReference type="ARBA" id="ARBA00022605"/>
    </source>
</evidence>
<dbReference type="HAMAP" id="MF_01681">
    <property type="entry name" value="Salvage_MtnC"/>
    <property type="match status" value="1"/>
</dbReference>
<keyword evidence="2 4" id="KW-0378">Hydrolase</keyword>
<evidence type="ECO:0000256" key="3">
    <source>
        <dbReference type="ARBA" id="ARBA00023167"/>
    </source>
</evidence>
<evidence type="ECO:0000256" key="2">
    <source>
        <dbReference type="ARBA" id="ARBA00022801"/>
    </source>
</evidence>
<keyword evidence="4" id="KW-0460">Magnesium</keyword>
<dbReference type="Pfam" id="PF00702">
    <property type="entry name" value="Hydrolase"/>
    <property type="match status" value="1"/>
</dbReference>
<reference evidence="6" key="1">
    <citation type="submission" date="2019-02" db="EMBL/GenBank/DDBJ databases">
        <authorList>
            <person name="Gruber-Vodicka R. H."/>
            <person name="Seah K. B. B."/>
        </authorList>
    </citation>
    <scope>NUCLEOTIDE SEQUENCE</scope>
    <source>
        <strain evidence="5">BECK_S312</strain>
        <strain evidence="6">BECK_S426</strain>
    </source>
</reference>
<dbReference type="Gene3D" id="1.10.720.60">
    <property type="match status" value="1"/>
</dbReference>
<protein>
    <recommendedName>
        <fullName evidence="4">Enolase-phosphatase E1</fullName>
        <ecNumber evidence="4">3.1.3.77</ecNumber>
    </recommendedName>
    <alternativeName>
        <fullName evidence="4">2,3-diketo-5-methylthio-1-phosphopentane phosphatase</fullName>
    </alternativeName>
</protein>
<dbReference type="EC" id="3.1.3.77" evidence="4"/>
<name>A0A450XE53_9GAMM</name>
<dbReference type="SFLD" id="SFLDF00044">
    <property type="entry name" value="enolase-phosphatase"/>
    <property type="match status" value="1"/>
</dbReference>
<sequence>MIKAILTDIEGTTTSISFVFHVLFPYARQHMAQFVAEHGGEPAVRTELRAVAKEVGRSLDDDEVVEILERWIDEDRKATPLKSLQGMVWQRGYRRGDFTGHVYEDALRNLRRWHGVGLGLYVYSSGSVQAQKLLFGYSDAGDLTPLFSGYFDTRVGHKHEAASYTAIADRIGLAPNGILFLSDIERELDAARESGMATCQVVRDGKPIADLSHPQVSDFDSIELK</sequence>
<gene>
    <name evidence="4" type="primary">mtnC</name>
    <name evidence="5" type="ORF">BECKLPF1236A_GA0070988_1005015</name>
    <name evidence="6" type="ORF">BECKLPF1236C_GA0070990_1004815</name>
</gene>
<dbReference type="InterPro" id="IPR023214">
    <property type="entry name" value="HAD_sf"/>
</dbReference>
<keyword evidence="1 4" id="KW-0028">Amino-acid biosynthesis</keyword>
<comment type="subunit">
    <text evidence="4">Monomer.</text>
</comment>
<dbReference type="Gene3D" id="3.40.50.1000">
    <property type="entry name" value="HAD superfamily/HAD-like"/>
    <property type="match status" value="1"/>
</dbReference>
<dbReference type="SFLD" id="SFLDG01129">
    <property type="entry name" value="C1.5:_HAD__Beta-PGM__Phosphata"/>
    <property type="match status" value="1"/>
</dbReference>
<dbReference type="GO" id="GO:0019509">
    <property type="term" value="P:L-methionine salvage from methylthioadenosine"/>
    <property type="evidence" value="ECO:0007669"/>
    <property type="project" value="UniProtKB-UniRule"/>
</dbReference>
<dbReference type="GO" id="GO:0000287">
    <property type="term" value="F:magnesium ion binding"/>
    <property type="evidence" value="ECO:0007669"/>
    <property type="project" value="UniProtKB-UniRule"/>
</dbReference>
<dbReference type="AlphaFoldDB" id="A0A450XE53"/>
<dbReference type="SFLD" id="SFLDG01133">
    <property type="entry name" value="C1.5.4:_Enolase-phosphatase_Li"/>
    <property type="match status" value="1"/>
</dbReference>
<comment type="cofactor">
    <cofactor evidence="4">
        <name>Mg(2+)</name>
        <dbReference type="ChEBI" id="CHEBI:18420"/>
    </cofactor>
    <text evidence="4">Binds 1 Mg(2+) ion per subunit.</text>
</comment>
<dbReference type="EMBL" id="CAADFM010000050">
    <property type="protein sequence ID" value="VFK11199.1"/>
    <property type="molecule type" value="Genomic_DNA"/>
</dbReference>
<dbReference type="SFLD" id="SFLDS00003">
    <property type="entry name" value="Haloacid_Dehalogenase"/>
    <property type="match status" value="1"/>
</dbReference>
<evidence type="ECO:0000313" key="6">
    <source>
        <dbReference type="EMBL" id="VFK27567.1"/>
    </source>
</evidence>
<organism evidence="6">
    <name type="scientific">Candidatus Kentrum sp. LPFa</name>
    <dbReference type="NCBI Taxonomy" id="2126335"/>
    <lineage>
        <taxon>Bacteria</taxon>
        <taxon>Pseudomonadati</taxon>
        <taxon>Pseudomonadota</taxon>
        <taxon>Gammaproteobacteria</taxon>
        <taxon>Candidatus Kentrum</taxon>
    </lineage>
</organism>
<dbReference type="PANTHER" id="PTHR20371:SF1">
    <property type="entry name" value="ENOLASE-PHOSPHATASE E1"/>
    <property type="match status" value="1"/>
</dbReference>
<proteinExistence type="inferred from homology"/>
<keyword evidence="4" id="KW-0479">Metal-binding</keyword>
<evidence type="ECO:0000313" key="5">
    <source>
        <dbReference type="EMBL" id="VFK11199.1"/>
    </source>
</evidence>
<dbReference type="CDD" id="cd01629">
    <property type="entry name" value="HAD_EP"/>
    <property type="match status" value="1"/>
</dbReference>
<dbReference type="InterPro" id="IPR023943">
    <property type="entry name" value="Enolase-ppase_E1"/>
</dbReference>
<comment type="similarity">
    <text evidence="4">Belongs to the HAD-like hydrolase superfamily. MasA/MtnC family.</text>
</comment>
<comment type="catalytic activity">
    <reaction evidence="4">
        <text>5-methylsulfanyl-2,3-dioxopentyl phosphate + H2O = 1,2-dihydroxy-5-(methylsulfanyl)pent-1-en-3-one + phosphate</text>
        <dbReference type="Rhea" id="RHEA:21700"/>
        <dbReference type="ChEBI" id="CHEBI:15377"/>
        <dbReference type="ChEBI" id="CHEBI:43474"/>
        <dbReference type="ChEBI" id="CHEBI:49252"/>
        <dbReference type="ChEBI" id="CHEBI:58828"/>
        <dbReference type="EC" id="3.1.3.77"/>
    </reaction>
</comment>
<dbReference type="GO" id="GO:0043715">
    <property type="term" value="F:2,3-diketo-5-methylthiopentyl-1-phosphate enolase activity"/>
    <property type="evidence" value="ECO:0007669"/>
    <property type="project" value="UniProtKB-UniRule"/>
</dbReference>
<dbReference type="PANTHER" id="PTHR20371">
    <property type="entry name" value="ENOLASE-PHOSPHATASE E1"/>
    <property type="match status" value="1"/>
</dbReference>
<comment type="function">
    <text evidence="4">Bifunctional enzyme that catalyzes the enolization of 2,3-diketo-5-methylthiopentyl-1-phosphate (DK-MTP-1-P) into the intermediate 2-hydroxy-3-keto-5-methylthiopentenyl-1-phosphate (HK-MTPenyl-1-P), which is then dephosphorylated to form the acireductone 1,2-dihydroxy-3-keto-5-methylthiopentene (DHK-MTPene).</text>
</comment>
<dbReference type="InterPro" id="IPR036412">
    <property type="entry name" value="HAD-like_sf"/>
</dbReference>
<dbReference type="UniPathway" id="UPA00904">
    <property type="reaction ID" value="UER00876"/>
</dbReference>
<dbReference type="SUPFAM" id="SSF56784">
    <property type="entry name" value="HAD-like"/>
    <property type="match status" value="1"/>
</dbReference>
<comment type="pathway">
    <text evidence="4">Amino-acid biosynthesis; L-methionine biosynthesis via salvage pathway; L-methionine from S-methyl-5-thio-alpha-D-ribose 1-phosphate: step 3/6.</text>
</comment>
<keyword evidence="3 4" id="KW-0486">Methionine biosynthesis</keyword>
<comment type="pathway">
    <text evidence="4">Amino-acid biosynthesis; L-methionine biosynthesis via salvage pathway; L-methionine from S-methyl-5-thio-alpha-D-ribose 1-phosphate: step 4/6.</text>
</comment>
<dbReference type="EMBL" id="CAADFP010000048">
    <property type="protein sequence ID" value="VFK27567.1"/>
    <property type="molecule type" value="Genomic_DNA"/>
</dbReference>
<accession>A0A450XE53</accession>
<dbReference type="NCBIfam" id="TIGR01691">
    <property type="entry name" value="enolase-ppase"/>
    <property type="match status" value="1"/>
</dbReference>